<evidence type="ECO:0000259" key="3">
    <source>
        <dbReference type="Pfam" id="PF00881"/>
    </source>
</evidence>
<sequence length="211" mass="24236">MEKPVTNDFAKIVFERRSIREFDKNVKIDKQELLEIIQKATAAPSSVNMQSWRFVVVESDAGKEKLRPLIGPNIKQNDTSSAMILIFGDMECYKYGERICDQAYKEGKMSKEEQNKGLETFIPYYENLSKQEMNDIVKIDSSLAAMQLMLVARSYGYDTNPIGYFQADQLAETFDLNKDRYMPVLILAIGKAVEEGHPSFRLPAEEITYFK</sequence>
<dbReference type="Gene3D" id="3.40.109.10">
    <property type="entry name" value="NADH Oxidase"/>
    <property type="match status" value="1"/>
</dbReference>
<comment type="similarity">
    <text evidence="1">Belongs to the nitroreductase family.</text>
</comment>
<dbReference type="GeneID" id="57042666"/>
<dbReference type="RefSeq" id="WP_014372879.1">
    <property type="nucleotide sequence ID" value="NZ_AP018492.1"/>
</dbReference>
<feature type="domain" description="Nitroreductase" evidence="3">
    <location>
        <begin position="15"/>
        <end position="191"/>
    </location>
</feature>
<dbReference type="AlphaFoldDB" id="A0A2Z5Y0B7"/>
<gene>
    <name evidence="4" type="ORF">DAT561_0098</name>
</gene>
<accession>A0A2Z5Y0B7</accession>
<evidence type="ECO:0000256" key="2">
    <source>
        <dbReference type="ARBA" id="ARBA00023002"/>
    </source>
</evidence>
<keyword evidence="2 4" id="KW-0560">Oxidoreductase</keyword>
<proteinExistence type="inferred from homology"/>
<dbReference type="InterPro" id="IPR000415">
    <property type="entry name" value="Nitroreductase-like"/>
</dbReference>
<evidence type="ECO:0000313" key="4">
    <source>
        <dbReference type="EMBL" id="BBC60266.1"/>
    </source>
</evidence>
<name>A0A2Z5Y0B7_9ENTE</name>
<reference evidence="4 5" key="1">
    <citation type="submission" date="2018-01" db="EMBL/GenBank/DDBJ databases">
        <title>Whole genome sequence of Melissococcus plutonius DAT561.</title>
        <authorList>
            <person name="Okumura K."/>
            <person name="Takamatsu D."/>
            <person name="Okura M."/>
        </authorList>
    </citation>
    <scope>NUCLEOTIDE SEQUENCE [LARGE SCALE GENOMIC DNA]</scope>
    <source>
        <strain evidence="4 5">DAT561</strain>
    </source>
</reference>
<dbReference type="PANTHER" id="PTHR43673">
    <property type="entry name" value="NAD(P)H NITROREDUCTASE YDGI-RELATED"/>
    <property type="match status" value="1"/>
</dbReference>
<dbReference type="PANTHER" id="PTHR43673:SF10">
    <property type="entry name" value="NADH DEHYDROGENASE_NAD(P)H NITROREDUCTASE XCC3605-RELATED"/>
    <property type="match status" value="1"/>
</dbReference>
<dbReference type="SUPFAM" id="SSF55469">
    <property type="entry name" value="FMN-dependent nitroreductase-like"/>
    <property type="match status" value="1"/>
</dbReference>
<evidence type="ECO:0000256" key="1">
    <source>
        <dbReference type="ARBA" id="ARBA00007118"/>
    </source>
</evidence>
<dbReference type="GO" id="GO:0016491">
    <property type="term" value="F:oxidoreductase activity"/>
    <property type="evidence" value="ECO:0007669"/>
    <property type="project" value="UniProtKB-KW"/>
</dbReference>
<dbReference type="Proteomes" id="UP000269226">
    <property type="component" value="Chromosome"/>
</dbReference>
<dbReference type="EC" id="1.6.99.3" evidence="4"/>
<organism evidence="4 5">
    <name type="scientific">Melissococcus plutonius</name>
    <dbReference type="NCBI Taxonomy" id="33970"/>
    <lineage>
        <taxon>Bacteria</taxon>
        <taxon>Bacillati</taxon>
        <taxon>Bacillota</taxon>
        <taxon>Bacilli</taxon>
        <taxon>Lactobacillales</taxon>
        <taxon>Enterococcaceae</taxon>
        <taxon>Melissococcus</taxon>
    </lineage>
</organism>
<dbReference type="InterPro" id="IPR029479">
    <property type="entry name" value="Nitroreductase"/>
</dbReference>
<dbReference type="CDD" id="cd02137">
    <property type="entry name" value="MhqN-like"/>
    <property type="match status" value="1"/>
</dbReference>
<protein>
    <submittedName>
        <fullName evidence="4">NADH dehydrogenase</fullName>
        <ecNumber evidence="4">1.6.99.3</ecNumber>
    </submittedName>
</protein>
<evidence type="ECO:0000313" key="5">
    <source>
        <dbReference type="Proteomes" id="UP000269226"/>
    </source>
</evidence>
<dbReference type="EMBL" id="AP018492">
    <property type="protein sequence ID" value="BBC60266.1"/>
    <property type="molecule type" value="Genomic_DNA"/>
</dbReference>
<dbReference type="Pfam" id="PF00881">
    <property type="entry name" value="Nitroreductase"/>
    <property type="match status" value="1"/>
</dbReference>